<dbReference type="Proteomes" id="UP000824005">
    <property type="component" value="Unassembled WGS sequence"/>
</dbReference>
<evidence type="ECO:0000313" key="4">
    <source>
        <dbReference type="Proteomes" id="UP000824005"/>
    </source>
</evidence>
<dbReference type="InterPro" id="IPR050266">
    <property type="entry name" value="AB_hydrolase_sf"/>
</dbReference>
<gene>
    <name evidence="3" type="ORF">H9830_11260</name>
</gene>
<dbReference type="PANTHER" id="PTHR43798">
    <property type="entry name" value="MONOACYLGLYCEROL LIPASE"/>
    <property type="match status" value="1"/>
</dbReference>
<dbReference type="InterPro" id="IPR000073">
    <property type="entry name" value="AB_hydrolase_1"/>
</dbReference>
<keyword evidence="1" id="KW-0472">Membrane</keyword>
<accession>A0A9D2CA18</accession>
<protein>
    <submittedName>
        <fullName evidence="3">Alpha/beta hydrolase</fullName>
    </submittedName>
</protein>
<feature type="domain" description="AB hydrolase-1" evidence="2">
    <location>
        <begin position="104"/>
        <end position="329"/>
    </location>
</feature>
<dbReference type="AlphaFoldDB" id="A0A9D2CA18"/>
<comment type="caution">
    <text evidence="3">The sequence shown here is derived from an EMBL/GenBank/DDBJ whole genome shotgun (WGS) entry which is preliminary data.</text>
</comment>
<keyword evidence="1" id="KW-1133">Transmembrane helix</keyword>
<organism evidence="3 4">
    <name type="scientific">Candidatus Agrococcus pullicola</name>
    <dbReference type="NCBI Taxonomy" id="2838429"/>
    <lineage>
        <taxon>Bacteria</taxon>
        <taxon>Bacillati</taxon>
        <taxon>Actinomycetota</taxon>
        <taxon>Actinomycetes</taxon>
        <taxon>Micrococcales</taxon>
        <taxon>Microbacteriaceae</taxon>
        <taxon>Agrococcus</taxon>
    </lineage>
</organism>
<feature type="transmembrane region" description="Helical" evidence="1">
    <location>
        <begin position="25"/>
        <end position="44"/>
    </location>
</feature>
<reference evidence="3" key="1">
    <citation type="journal article" date="2021" name="PeerJ">
        <title>Extensive microbial diversity within the chicken gut microbiome revealed by metagenomics and culture.</title>
        <authorList>
            <person name="Gilroy R."/>
            <person name="Ravi A."/>
            <person name="Getino M."/>
            <person name="Pursley I."/>
            <person name="Horton D.L."/>
            <person name="Alikhan N.F."/>
            <person name="Baker D."/>
            <person name="Gharbi K."/>
            <person name="Hall N."/>
            <person name="Watson M."/>
            <person name="Adriaenssens E.M."/>
            <person name="Foster-Nyarko E."/>
            <person name="Jarju S."/>
            <person name="Secka A."/>
            <person name="Antonio M."/>
            <person name="Oren A."/>
            <person name="Chaudhuri R.R."/>
            <person name="La Ragione R."/>
            <person name="Hildebrand F."/>
            <person name="Pallen M.J."/>
        </authorList>
    </citation>
    <scope>NUCLEOTIDE SEQUENCE</scope>
    <source>
        <strain evidence="3">ChiGjej1B1-98</strain>
    </source>
</reference>
<keyword evidence="1" id="KW-0812">Transmembrane</keyword>
<evidence type="ECO:0000259" key="2">
    <source>
        <dbReference type="Pfam" id="PF12697"/>
    </source>
</evidence>
<dbReference type="EMBL" id="DXDC01000340">
    <property type="protein sequence ID" value="HIY66842.1"/>
    <property type="molecule type" value="Genomic_DNA"/>
</dbReference>
<evidence type="ECO:0000313" key="3">
    <source>
        <dbReference type="EMBL" id="HIY66842.1"/>
    </source>
</evidence>
<evidence type="ECO:0000256" key="1">
    <source>
        <dbReference type="SAM" id="Phobius"/>
    </source>
</evidence>
<reference evidence="3" key="2">
    <citation type="submission" date="2021-04" db="EMBL/GenBank/DDBJ databases">
        <authorList>
            <person name="Gilroy R."/>
        </authorList>
    </citation>
    <scope>NUCLEOTIDE SEQUENCE</scope>
    <source>
        <strain evidence="3">ChiGjej1B1-98</strain>
    </source>
</reference>
<dbReference type="SUPFAM" id="SSF53474">
    <property type="entry name" value="alpha/beta-Hydrolases"/>
    <property type="match status" value="1"/>
</dbReference>
<proteinExistence type="predicted"/>
<name>A0A9D2CA18_9MICO</name>
<sequence length="336" mass="36353">MGTTTRVEREHRDSKGKRPRRRRRILVAVLGAALVLLVVAAFAIRTPASVGHWESQEGQDRFMSAYAAAFDELPEPAETLDVRTDYGFVRVYRFSGTGDAEHPLLLLPGTSSATPVWADNLPSLLALGDVITLDLLGEPGMSVQERPITSEEDQAAWLAETLRELPQEAFHVVGLSIGGWSATNLALHDPSNIATLTLIDPAVTLDDIPLETALRSLPAAVPWLPKSWRDSFNSYTAGGAPVEDVPVADMIEAGMQHYSLKIPQPARISEERLASIDLPVLVILAGDSVMLDAENASAVAERALPHATVHVYDGASHAVNGEEPERIAKDIEELIT</sequence>
<dbReference type="Pfam" id="PF12697">
    <property type="entry name" value="Abhydrolase_6"/>
    <property type="match status" value="1"/>
</dbReference>
<dbReference type="Gene3D" id="3.40.50.1820">
    <property type="entry name" value="alpha/beta hydrolase"/>
    <property type="match status" value="1"/>
</dbReference>
<dbReference type="PANTHER" id="PTHR43798:SF5">
    <property type="entry name" value="MONOACYLGLYCEROL LIPASE ABHD6"/>
    <property type="match status" value="1"/>
</dbReference>
<dbReference type="InterPro" id="IPR029058">
    <property type="entry name" value="AB_hydrolase_fold"/>
</dbReference>
<dbReference type="GO" id="GO:0047372">
    <property type="term" value="F:monoacylglycerol lipase activity"/>
    <property type="evidence" value="ECO:0007669"/>
    <property type="project" value="TreeGrafter"/>
</dbReference>
<keyword evidence="3" id="KW-0378">Hydrolase</keyword>
<dbReference type="GO" id="GO:0046464">
    <property type="term" value="P:acylglycerol catabolic process"/>
    <property type="evidence" value="ECO:0007669"/>
    <property type="project" value="TreeGrafter"/>
</dbReference>
<dbReference type="GO" id="GO:0016020">
    <property type="term" value="C:membrane"/>
    <property type="evidence" value="ECO:0007669"/>
    <property type="project" value="TreeGrafter"/>
</dbReference>